<comment type="caution">
    <text evidence="10">The sequence shown here is derived from an EMBL/GenBank/DDBJ whole genome shotgun (WGS) entry which is preliminary data.</text>
</comment>
<keyword evidence="4 9" id="KW-0812">Transmembrane</keyword>
<evidence type="ECO:0000313" key="10">
    <source>
        <dbReference type="EMBL" id="KAI5068398.1"/>
    </source>
</evidence>
<accession>A0A9D4UI94</accession>
<organism evidence="10 11">
    <name type="scientific">Adiantum capillus-veneris</name>
    <name type="common">Maidenhair fern</name>
    <dbReference type="NCBI Taxonomy" id="13818"/>
    <lineage>
        <taxon>Eukaryota</taxon>
        <taxon>Viridiplantae</taxon>
        <taxon>Streptophyta</taxon>
        <taxon>Embryophyta</taxon>
        <taxon>Tracheophyta</taxon>
        <taxon>Polypodiopsida</taxon>
        <taxon>Polypodiidae</taxon>
        <taxon>Polypodiales</taxon>
        <taxon>Pteridineae</taxon>
        <taxon>Pteridaceae</taxon>
        <taxon>Vittarioideae</taxon>
        <taxon>Adiantum</taxon>
    </lineage>
</organism>
<keyword evidence="5 9" id="KW-0256">Endoplasmic reticulum</keyword>
<evidence type="ECO:0000256" key="3">
    <source>
        <dbReference type="ARBA" id="ARBA00017057"/>
    </source>
</evidence>
<dbReference type="EMBL" id="JABFUD020000016">
    <property type="protein sequence ID" value="KAI5068398.1"/>
    <property type="molecule type" value="Genomic_DNA"/>
</dbReference>
<name>A0A9D4UI94_ADICA</name>
<dbReference type="GO" id="GO:0005787">
    <property type="term" value="C:signal peptidase complex"/>
    <property type="evidence" value="ECO:0007669"/>
    <property type="project" value="UniProtKB-UniRule"/>
</dbReference>
<dbReference type="OrthoDB" id="29558at2759"/>
<dbReference type="Proteomes" id="UP000886520">
    <property type="component" value="Chromosome 16"/>
</dbReference>
<keyword evidence="11" id="KW-1185">Reference proteome</keyword>
<evidence type="ECO:0000256" key="6">
    <source>
        <dbReference type="ARBA" id="ARBA00022989"/>
    </source>
</evidence>
<evidence type="ECO:0000256" key="1">
    <source>
        <dbReference type="ARBA" id="ARBA00004477"/>
    </source>
</evidence>
<evidence type="ECO:0000256" key="2">
    <source>
        <dbReference type="ARBA" id="ARBA00007324"/>
    </source>
</evidence>
<dbReference type="GO" id="GO:0045047">
    <property type="term" value="P:protein targeting to ER"/>
    <property type="evidence" value="ECO:0007669"/>
    <property type="project" value="TreeGrafter"/>
</dbReference>
<evidence type="ECO:0000313" key="11">
    <source>
        <dbReference type="Proteomes" id="UP000886520"/>
    </source>
</evidence>
<feature type="transmembrane region" description="Helical" evidence="9">
    <location>
        <begin position="70"/>
        <end position="91"/>
    </location>
</feature>
<dbReference type="GO" id="GO:0006465">
    <property type="term" value="P:signal peptide processing"/>
    <property type="evidence" value="ECO:0007669"/>
    <property type="project" value="UniProtKB-UniRule"/>
</dbReference>
<evidence type="ECO:0000256" key="8">
    <source>
        <dbReference type="ARBA" id="ARBA00045608"/>
    </source>
</evidence>
<evidence type="ECO:0000256" key="9">
    <source>
        <dbReference type="RuleBase" id="RU368033"/>
    </source>
</evidence>
<dbReference type="InterPro" id="IPR009582">
    <property type="entry name" value="Spc2/SPCS2"/>
</dbReference>
<evidence type="ECO:0000256" key="5">
    <source>
        <dbReference type="ARBA" id="ARBA00022824"/>
    </source>
</evidence>
<proteinExistence type="inferred from homology"/>
<comment type="function">
    <text evidence="8 9">Component of the signal peptidase complex (SPC) which catalyzes the cleavage of N-terminal signal sequences from nascent proteins as they are translocated into the lumen of the endoplasmic reticulum. Enhances the enzymatic activity of SPC and facilitates the interactions between different components of the translocation site.</text>
</comment>
<keyword evidence="7 9" id="KW-0472">Membrane</keyword>
<dbReference type="AlphaFoldDB" id="A0A9D4UI94"/>
<dbReference type="PANTHER" id="PTHR13085:SF0">
    <property type="entry name" value="SIGNAL PEPTIDASE COMPLEX SUBUNIT 2"/>
    <property type="match status" value="1"/>
</dbReference>
<sequence length="198" mass="22363">MASKEKKANVLDHYSLKRVLDDTVTEIVTSKGYSENVSLSNLKMGLGLLACALALVAQFYPKKFPANKEVLIWCIILYPFLFVALQLVLYFKEKNHILFTHPLQDSFSSTGLAISSKFPRFSDLYTLEIASADPKSLSANPPVEFTKSVTKWFTKDGVLVEKRGSSCCMIFFEGILKQGFQARENCWTFITRSGVYKF</sequence>
<evidence type="ECO:0000256" key="7">
    <source>
        <dbReference type="ARBA" id="ARBA00023136"/>
    </source>
</evidence>
<comment type="similarity">
    <text evidence="2 9">Belongs to the SPCS2 family.</text>
</comment>
<dbReference type="Pfam" id="PF06703">
    <property type="entry name" value="SPC25"/>
    <property type="match status" value="1"/>
</dbReference>
<reference evidence="10" key="1">
    <citation type="submission" date="2021-01" db="EMBL/GenBank/DDBJ databases">
        <title>Adiantum capillus-veneris genome.</title>
        <authorList>
            <person name="Fang Y."/>
            <person name="Liao Q."/>
        </authorList>
    </citation>
    <scope>NUCLEOTIDE SEQUENCE</scope>
    <source>
        <strain evidence="10">H3</strain>
        <tissue evidence="10">Leaf</tissue>
    </source>
</reference>
<gene>
    <name evidence="10" type="ORF">GOP47_0016743</name>
</gene>
<dbReference type="PANTHER" id="PTHR13085">
    <property type="entry name" value="MICROSOMAL SIGNAL PEPTIDASE 25 KDA SUBUNIT"/>
    <property type="match status" value="1"/>
</dbReference>
<keyword evidence="6 9" id="KW-1133">Transmembrane helix</keyword>
<evidence type="ECO:0000256" key="4">
    <source>
        <dbReference type="ARBA" id="ARBA00022692"/>
    </source>
</evidence>
<comment type="subcellular location">
    <subcellularLocation>
        <location evidence="1 9">Endoplasmic reticulum membrane</location>
        <topology evidence="1 9">Multi-pass membrane protein</topology>
    </subcellularLocation>
</comment>
<protein>
    <recommendedName>
        <fullName evidence="3 9">Signal peptidase complex subunit 2</fullName>
    </recommendedName>
</protein>
<dbReference type="GO" id="GO:0008233">
    <property type="term" value="F:peptidase activity"/>
    <property type="evidence" value="ECO:0007669"/>
    <property type="project" value="UniProtKB-UniRule"/>
</dbReference>
<feature type="transmembrane region" description="Helical" evidence="9">
    <location>
        <begin position="41"/>
        <end position="58"/>
    </location>
</feature>